<name>A0A699GNT6_TANCI</name>
<dbReference type="AlphaFoldDB" id="A0A699GNT6"/>
<dbReference type="EMBL" id="BKCJ010007571">
    <property type="protein sequence ID" value="GEU77930.1"/>
    <property type="molecule type" value="Genomic_DNA"/>
</dbReference>
<accession>A0A699GNT6</accession>
<gene>
    <name evidence="1" type="ORF">Tci_049908</name>
</gene>
<sequence length="454" mass="52960">MALPNEHQLKFNSYKNAKTLMQAIENRFRGNIATKKTQKNLLKQQYENFAASSTKVIEKTYERLKKLISQLKIHGEVFPQEEINQNQPSIPQPDNKDLQQIHADDLKEMNLRWNIAMLTMRARRFLKNTKRKLDMANKERISQIMGKCKTKLGYNDVPPPYTENFIPPKPDLVYPSLEDFVDKSVSKSEVEKPTVESNEPKTVRKENGAPIIEDWYLKVIEQLMARSGMELKMAKTRKTYNMKDIQAFYAKELPIPSPDPITPPFILTTSPVLSPLLLFDPRYFYVPEELLLPKKQIHPSSSSSTTLSKSSRKQVYTYEPSSPLVHTPTLPPLYKPGKGSIKMHLRHHEKQMTNISYYLEELSFHCIEKMRERFINEKIIIPGEFDELKIKLEKARSQLSVLQKKQLTPRNETAFTHFRISNLENIIKEIRACHQMNQEDLQNSIHKLKIKKNE</sequence>
<protein>
    <submittedName>
        <fullName evidence="1">Ribonuclease H-like domain-containing protein</fullName>
    </submittedName>
</protein>
<reference evidence="1" key="1">
    <citation type="journal article" date="2019" name="Sci. Rep.">
        <title>Draft genome of Tanacetum cinerariifolium, the natural source of mosquito coil.</title>
        <authorList>
            <person name="Yamashiro T."/>
            <person name="Shiraishi A."/>
            <person name="Satake H."/>
            <person name="Nakayama K."/>
        </authorList>
    </citation>
    <scope>NUCLEOTIDE SEQUENCE</scope>
</reference>
<organism evidence="1">
    <name type="scientific">Tanacetum cinerariifolium</name>
    <name type="common">Dalmatian daisy</name>
    <name type="synonym">Chrysanthemum cinerariifolium</name>
    <dbReference type="NCBI Taxonomy" id="118510"/>
    <lineage>
        <taxon>Eukaryota</taxon>
        <taxon>Viridiplantae</taxon>
        <taxon>Streptophyta</taxon>
        <taxon>Embryophyta</taxon>
        <taxon>Tracheophyta</taxon>
        <taxon>Spermatophyta</taxon>
        <taxon>Magnoliopsida</taxon>
        <taxon>eudicotyledons</taxon>
        <taxon>Gunneridae</taxon>
        <taxon>Pentapetalae</taxon>
        <taxon>asterids</taxon>
        <taxon>campanulids</taxon>
        <taxon>Asterales</taxon>
        <taxon>Asteraceae</taxon>
        <taxon>Asteroideae</taxon>
        <taxon>Anthemideae</taxon>
        <taxon>Anthemidinae</taxon>
        <taxon>Tanacetum</taxon>
    </lineage>
</organism>
<evidence type="ECO:0000313" key="1">
    <source>
        <dbReference type="EMBL" id="GEU77930.1"/>
    </source>
</evidence>
<comment type="caution">
    <text evidence="1">The sequence shown here is derived from an EMBL/GenBank/DDBJ whole genome shotgun (WGS) entry which is preliminary data.</text>
</comment>
<proteinExistence type="predicted"/>